<dbReference type="NCBIfam" id="NF002872">
    <property type="entry name" value="PRK03202.1"/>
    <property type="match status" value="1"/>
</dbReference>
<keyword evidence="5 14" id="KW-0021">Allosteric enzyme</keyword>
<dbReference type="InterPro" id="IPR022953">
    <property type="entry name" value="ATP_PFK"/>
</dbReference>
<evidence type="ECO:0000256" key="7">
    <source>
        <dbReference type="ARBA" id="ARBA00022723"/>
    </source>
</evidence>
<dbReference type="UniPathway" id="UPA00109">
    <property type="reaction ID" value="UER00182"/>
</dbReference>
<feature type="domain" description="Phosphofructokinase" evidence="15">
    <location>
        <begin position="4"/>
        <end position="277"/>
    </location>
</feature>
<proteinExistence type="inferred from homology"/>
<dbReference type="InterPro" id="IPR035966">
    <property type="entry name" value="PKF_sf"/>
</dbReference>
<dbReference type="PANTHER" id="PTHR13697:SF4">
    <property type="entry name" value="ATP-DEPENDENT 6-PHOSPHOFRUCTOKINASE"/>
    <property type="match status" value="1"/>
</dbReference>
<evidence type="ECO:0000256" key="13">
    <source>
        <dbReference type="ARBA" id="ARBA00048070"/>
    </source>
</evidence>
<keyword evidence="7 14" id="KW-0479">Metal-binding</keyword>
<comment type="function">
    <text evidence="14">Catalyzes the phosphorylation of D-fructose 6-phosphate to fructose 1,6-bisphosphate by ATP, the first committing step of glycolysis.</text>
</comment>
<evidence type="ECO:0000256" key="8">
    <source>
        <dbReference type="ARBA" id="ARBA00022741"/>
    </source>
</evidence>
<feature type="binding site" description="in other chain" evidence="14">
    <location>
        <position position="213"/>
    </location>
    <ligand>
        <name>ADP</name>
        <dbReference type="ChEBI" id="CHEBI:456216"/>
        <note>allosteric activator; ligand shared between dimeric partners</note>
    </ligand>
</feature>
<evidence type="ECO:0000256" key="5">
    <source>
        <dbReference type="ARBA" id="ARBA00022533"/>
    </source>
</evidence>
<evidence type="ECO:0000256" key="11">
    <source>
        <dbReference type="ARBA" id="ARBA00022842"/>
    </source>
</evidence>
<feature type="binding site" description="in other chain" evidence="14">
    <location>
        <begin position="215"/>
        <end position="217"/>
    </location>
    <ligand>
        <name>ADP</name>
        <dbReference type="ChEBI" id="CHEBI:456216"/>
        <note>allosteric activator; ligand shared between dimeric partners</note>
    </ligand>
</feature>
<dbReference type="GO" id="GO:0016208">
    <property type="term" value="F:AMP binding"/>
    <property type="evidence" value="ECO:0007669"/>
    <property type="project" value="TreeGrafter"/>
</dbReference>
<feature type="binding site" description="in other chain" evidence="14">
    <location>
        <begin position="251"/>
        <end position="254"/>
    </location>
    <ligand>
        <name>substrate</name>
        <note>ligand shared between dimeric partners</note>
    </ligand>
</feature>
<dbReference type="EMBL" id="PFGP01000032">
    <property type="protein sequence ID" value="PIW66713.1"/>
    <property type="molecule type" value="Genomic_DNA"/>
</dbReference>
<dbReference type="Proteomes" id="UP000231267">
    <property type="component" value="Unassembled WGS sequence"/>
</dbReference>
<feature type="binding site" description="in other chain" evidence="14">
    <location>
        <begin position="171"/>
        <end position="173"/>
    </location>
    <ligand>
        <name>substrate</name>
        <note>ligand shared between dimeric partners</note>
    </ligand>
</feature>
<evidence type="ECO:0000259" key="15">
    <source>
        <dbReference type="Pfam" id="PF00365"/>
    </source>
</evidence>
<feature type="binding site" evidence="14">
    <location>
        <begin position="103"/>
        <end position="106"/>
    </location>
    <ligand>
        <name>ATP</name>
        <dbReference type="ChEBI" id="CHEBI:30616"/>
    </ligand>
</feature>
<dbReference type="InterPro" id="IPR000023">
    <property type="entry name" value="Phosphofructokinase_dom"/>
</dbReference>
<dbReference type="GO" id="GO:0046872">
    <property type="term" value="F:metal ion binding"/>
    <property type="evidence" value="ECO:0007669"/>
    <property type="project" value="UniProtKB-KW"/>
</dbReference>
<keyword evidence="9 14" id="KW-0418">Kinase</keyword>
<feature type="binding site" evidence="14">
    <location>
        <position position="245"/>
    </location>
    <ligand>
        <name>substrate</name>
        <note>ligand shared between dimeric partners</note>
    </ligand>
</feature>
<evidence type="ECO:0000256" key="9">
    <source>
        <dbReference type="ARBA" id="ARBA00022777"/>
    </source>
</evidence>
<protein>
    <recommendedName>
        <fullName evidence="14">ATP-dependent 6-phosphofructokinase</fullName>
        <shortName evidence="14">ATP-PFK</shortName>
        <shortName evidence="14">Phosphofructokinase</shortName>
        <ecNumber evidence="14">2.7.1.11</ecNumber>
    </recommendedName>
    <alternativeName>
        <fullName evidence="14">Phosphohexokinase</fullName>
    </alternativeName>
</protein>
<dbReference type="PANTHER" id="PTHR13697">
    <property type="entry name" value="PHOSPHOFRUCTOKINASE"/>
    <property type="match status" value="1"/>
</dbReference>
<feature type="binding site" evidence="14">
    <location>
        <begin position="22"/>
        <end position="26"/>
    </location>
    <ligand>
        <name>ADP</name>
        <dbReference type="ChEBI" id="CHEBI:456216"/>
        <note>allosteric activator; ligand shared between dimeric partners</note>
    </ligand>
</feature>
<dbReference type="HAMAP" id="MF_00339">
    <property type="entry name" value="Phosphofructokinase_I_B1"/>
    <property type="match status" value="1"/>
</dbReference>
<feature type="binding site" evidence="14">
    <location>
        <position position="12"/>
    </location>
    <ligand>
        <name>ATP</name>
        <dbReference type="ChEBI" id="CHEBI:30616"/>
    </ligand>
</feature>
<gene>
    <name evidence="14 16" type="primary">pfkA</name>
    <name evidence="16" type="ORF">COW11_01810</name>
</gene>
<accession>A0A2J0LM88</accession>
<evidence type="ECO:0000256" key="12">
    <source>
        <dbReference type="ARBA" id="ARBA00023152"/>
    </source>
</evidence>
<evidence type="ECO:0000256" key="14">
    <source>
        <dbReference type="HAMAP-Rule" id="MF_00339"/>
    </source>
</evidence>
<dbReference type="GO" id="GO:0030388">
    <property type="term" value="P:fructose 1,6-bisphosphate metabolic process"/>
    <property type="evidence" value="ECO:0007669"/>
    <property type="project" value="TreeGrafter"/>
</dbReference>
<comment type="subunit">
    <text evidence="14">Homotetramer.</text>
</comment>
<dbReference type="GO" id="GO:0005524">
    <property type="term" value="F:ATP binding"/>
    <property type="evidence" value="ECO:0007669"/>
    <property type="project" value="UniProtKB-UniRule"/>
</dbReference>
<keyword evidence="11 14" id="KW-0460">Magnesium</keyword>
<feature type="binding site" description="in other chain" evidence="14">
    <location>
        <begin position="187"/>
        <end position="189"/>
    </location>
    <ligand>
        <name>ADP</name>
        <dbReference type="ChEBI" id="CHEBI:456216"/>
        <note>allosteric activator; ligand shared between dimeric partners</note>
    </ligand>
</feature>
<dbReference type="GO" id="GO:0042802">
    <property type="term" value="F:identical protein binding"/>
    <property type="evidence" value="ECO:0007669"/>
    <property type="project" value="TreeGrafter"/>
</dbReference>
<reference evidence="16 17" key="1">
    <citation type="submission" date="2017-09" db="EMBL/GenBank/DDBJ databases">
        <title>Depth-based differentiation of microbial function through sediment-hosted aquifers and enrichment of novel symbionts in the deep terrestrial subsurface.</title>
        <authorList>
            <person name="Probst A.J."/>
            <person name="Ladd B."/>
            <person name="Jarett J.K."/>
            <person name="Geller-Mcgrath D.E."/>
            <person name="Sieber C.M."/>
            <person name="Emerson J.B."/>
            <person name="Anantharaman K."/>
            <person name="Thomas B.C."/>
            <person name="Malmstrom R."/>
            <person name="Stieglmeier M."/>
            <person name="Klingl A."/>
            <person name="Woyke T."/>
            <person name="Ryan C.M."/>
            <person name="Banfield J.F."/>
        </authorList>
    </citation>
    <scope>NUCLEOTIDE SEQUENCE [LARGE SCALE GENOMIC DNA]</scope>
    <source>
        <strain evidence="16">CG12_big_fil_rev_8_21_14_0_65_43_15</strain>
    </source>
</reference>
<keyword evidence="12 14" id="KW-0324">Glycolysis</keyword>
<dbReference type="PRINTS" id="PR00476">
    <property type="entry name" value="PHFRCTKINASE"/>
</dbReference>
<feature type="binding site" description="in other chain" evidence="14">
    <location>
        <position position="224"/>
    </location>
    <ligand>
        <name>substrate</name>
        <note>ligand shared between dimeric partners</note>
    </ligand>
</feature>
<keyword evidence="8 14" id="KW-0547">Nucleotide-binding</keyword>
<keyword evidence="6 14" id="KW-0808">Transferase</keyword>
<comment type="pathway">
    <text evidence="3 14">Carbohydrate degradation; glycolysis; D-glyceraldehyde 3-phosphate and glycerone phosphate from D-glucose: step 3/4.</text>
</comment>
<feature type="binding site" evidence="14">
    <location>
        <begin position="73"/>
        <end position="74"/>
    </location>
    <ligand>
        <name>ATP</name>
        <dbReference type="ChEBI" id="CHEBI:30616"/>
    </ligand>
</feature>
<comment type="caution">
    <text evidence="14">Lacks conserved residue(s) required for the propagation of feature annotation.</text>
</comment>
<evidence type="ECO:0000256" key="4">
    <source>
        <dbReference type="ARBA" id="ARBA00022490"/>
    </source>
</evidence>
<organism evidence="16 17">
    <name type="scientific">Candidatus Taenaricola geysiri</name>
    <dbReference type="NCBI Taxonomy" id="1974752"/>
    <lineage>
        <taxon>Bacteria</taxon>
        <taxon>Pseudomonadati</taxon>
        <taxon>Candidatus Omnitrophota</taxon>
        <taxon>Candidatus Taenaricola</taxon>
    </lineage>
</organism>
<evidence type="ECO:0000256" key="3">
    <source>
        <dbReference type="ARBA" id="ARBA00004679"/>
    </source>
</evidence>
<feature type="active site" description="Proton acceptor" evidence="14">
    <location>
        <position position="129"/>
    </location>
</feature>
<evidence type="ECO:0000256" key="6">
    <source>
        <dbReference type="ARBA" id="ARBA00022679"/>
    </source>
</evidence>
<dbReference type="PROSITE" id="PS00433">
    <property type="entry name" value="PHOSPHOFRUCTOKINASE"/>
    <property type="match status" value="1"/>
</dbReference>
<comment type="similarity">
    <text evidence="14">Belongs to the phosphofructokinase type A (PFKA) family. ATP-dependent PFK group I subfamily. Prokaryotic clade 'B1' sub-subfamily.</text>
</comment>
<dbReference type="NCBIfam" id="TIGR02482">
    <property type="entry name" value="PFKA_ATP"/>
    <property type="match status" value="1"/>
</dbReference>
<dbReference type="EC" id="2.7.1.11" evidence="14"/>
<keyword evidence="4 14" id="KW-0963">Cytoplasm</keyword>
<evidence type="ECO:0000313" key="16">
    <source>
        <dbReference type="EMBL" id="PIW66713.1"/>
    </source>
</evidence>
<dbReference type="InterPro" id="IPR012003">
    <property type="entry name" value="ATP_PFK_prok-type"/>
</dbReference>
<dbReference type="Gene3D" id="3.40.50.450">
    <property type="match status" value="1"/>
</dbReference>
<dbReference type="PIRSF" id="PIRSF000532">
    <property type="entry name" value="ATP_PFK_prok"/>
    <property type="match status" value="1"/>
</dbReference>
<comment type="subcellular location">
    <subcellularLocation>
        <location evidence="2 14">Cytoplasm</location>
    </subcellularLocation>
</comment>
<comment type="activity regulation">
    <text evidence="14">Allosterically activated by ADP and other diphosphonucleosides, and allosterically inhibited by phosphoenolpyruvate.</text>
</comment>
<dbReference type="GO" id="GO:0061621">
    <property type="term" value="P:canonical glycolysis"/>
    <property type="evidence" value="ECO:0007669"/>
    <property type="project" value="TreeGrafter"/>
</dbReference>
<keyword evidence="10 14" id="KW-0067">ATP-binding</keyword>
<dbReference type="FunFam" id="3.40.50.450:FF:000001">
    <property type="entry name" value="ATP-dependent 6-phosphofructokinase"/>
    <property type="match status" value="1"/>
</dbReference>
<dbReference type="FunFam" id="3.40.50.460:FF:000002">
    <property type="entry name" value="ATP-dependent 6-phosphofructokinase"/>
    <property type="match status" value="1"/>
</dbReference>
<feature type="binding site" description="in other chain" evidence="14">
    <location>
        <position position="156"/>
    </location>
    <ligand>
        <name>ADP</name>
        <dbReference type="ChEBI" id="CHEBI:456216"/>
        <note>allosteric activator; ligand shared between dimeric partners</note>
    </ligand>
</feature>
<feature type="binding site" description="in other chain" evidence="14">
    <location>
        <begin position="127"/>
        <end position="129"/>
    </location>
    <ligand>
        <name>substrate</name>
        <note>ligand shared between dimeric partners</note>
    </ligand>
</feature>
<comment type="caution">
    <text evidence="16">The sequence shown here is derived from an EMBL/GenBank/DDBJ whole genome shotgun (WGS) entry which is preliminary data.</text>
</comment>
<dbReference type="InterPro" id="IPR012828">
    <property type="entry name" value="PFKA_ATP_prok"/>
</dbReference>
<dbReference type="SUPFAM" id="SSF53784">
    <property type="entry name" value="Phosphofructokinase"/>
    <property type="match status" value="1"/>
</dbReference>
<sequence>MLKKIAVLTSGGDAPGMNACIRAVVRAGVSKGIEVFGVMRGYEGLIDGELKSMALRSVSNIITAGGTIIKTSRSERFLTKEGRKKAIENLDKYKIDGLIVIGGNGSFTGAHILQQEWQGMVVGVPGTIDNDLSGTDYTLGADTAVNTALGAMDKIRDTVHSMERIFVVEVMGRQDGFIAIRTGLAGGAEDILVPDNDYRIDDICEDIKKGRKKGKVSWIVVVAEGVASAEEIAKLIHENTDFEVRHVTLGHVQRGGSPTAFDRILGSRFGAAAVEALINGQKDKAIGIESDQIVLTDFTKACQHSPKKMVLDRELYRLTKLLAT</sequence>
<feature type="binding site" evidence="14">
    <location>
        <position position="164"/>
    </location>
    <ligand>
        <name>substrate</name>
        <note>ligand shared between dimeric partners</note>
    </ligand>
</feature>
<evidence type="ECO:0000256" key="1">
    <source>
        <dbReference type="ARBA" id="ARBA00001946"/>
    </source>
</evidence>
<evidence type="ECO:0000313" key="17">
    <source>
        <dbReference type="Proteomes" id="UP000231267"/>
    </source>
</evidence>
<feature type="binding site" evidence="14">
    <location>
        <position position="104"/>
    </location>
    <ligand>
        <name>Mg(2+)</name>
        <dbReference type="ChEBI" id="CHEBI:18420"/>
        <note>catalytic</note>
    </ligand>
</feature>
<dbReference type="Pfam" id="PF00365">
    <property type="entry name" value="PFK"/>
    <property type="match status" value="1"/>
</dbReference>
<dbReference type="Gene3D" id="3.40.50.460">
    <property type="entry name" value="Phosphofructokinase domain"/>
    <property type="match status" value="1"/>
</dbReference>
<comment type="cofactor">
    <cofactor evidence="1 14">
        <name>Mg(2+)</name>
        <dbReference type="ChEBI" id="CHEBI:18420"/>
    </cofactor>
</comment>
<dbReference type="InterPro" id="IPR015912">
    <property type="entry name" value="Phosphofructokinase_CS"/>
</dbReference>
<name>A0A2J0LM88_9BACT</name>
<dbReference type="GO" id="GO:0005945">
    <property type="term" value="C:6-phosphofructokinase complex"/>
    <property type="evidence" value="ECO:0007669"/>
    <property type="project" value="TreeGrafter"/>
</dbReference>
<evidence type="ECO:0000256" key="10">
    <source>
        <dbReference type="ARBA" id="ARBA00022840"/>
    </source>
</evidence>
<dbReference type="AlphaFoldDB" id="A0A2J0LM88"/>
<evidence type="ECO:0000256" key="2">
    <source>
        <dbReference type="ARBA" id="ARBA00004496"/>
    </source>
</evidence>
<dbReference type="GO" id="GO:0006002">
    <property type="term" value="P:fructose 6-phosphate metabolic process"/>
    <property type="evidence" value="ECO:0007669"/>
    <property type="project" value="UniProtKB-UniRule"/>
</dbReference>
<dbReference type="GO" id="GO:0003872">
    <property type="term" value="F:6-phosphofructokinase activity"/>
    <property type="evidence" value="ECO:0007669"/>
    <property type="project" value="UniProtKB-UniRule"/>
</dbReference>
<dbReference type="GO" id="GO:0070095">
    <property type="term" value="F:fructose-6-phosphate binding"/>
    <property type="evidence" value="ECO:0007669"/>
    <property type="project" value="TreeGrafter"/>
</dbReference>
<dbReference type="GO" id="GO:0048029">
    <property type="term" value="F:monosaccharide binding"/>
    <property type="evidence" value="ECO:0007669"/>
    <property type="project" value="TreeGrafter"/>
</dbReference>
<comment type="catalytic activity">
    <reaction evidence="13 14">
        <text>beta-D-fructose 6-phosphate + ATP = beta-D-fructose 1,6-bisphosphate + ADP + H(+)</text>
        <dbReference type="Rhea" id="RHEA:16109"/>
        <dbReference type="ChEBI" id="CHEBI:15378"/>
        <dbReference type="ChEBI" id="CHEBI:30616"/>
        <dbReference type="ChEBI" id="CHEBI:32966"/>
        <dbReference type="ChEBI" id="CHEBI:57634"/>
        <dbReference type="ChEBI" id="CHEBI:456216"/>
        <dbReference type="EC" id="2.7.1.11"/>
    </reaction>
</comment>